<dbReference type="Proteomes" id="UP000800094">
    <property type="component" value="Unassembled WGS sequence"/>
</dbReference>
<reference evidence="2" key="1">
    <citation type="journal article" date="2020" name="Stud. Mycol.">
        <title>101 Dothideomycetes genomes: a test case for predicting lifestyles and emergence of pathogens.</title>
        <authorList>
            <person name="Haridas S."/>
            <person name="Albert R."/>
            <person name="Binder M."/>
            <person name="Bloem J."/>
            <person name="Labutti K."/>
            <person name="Salamov A."/>
            <person name="Andreopoulos B."/>
            <person name="Baker S."/>
            <person name="Barry K."/>
            <person name="Bills G."/>
            <person name="Bluhm B."/>
            <person name="Cannon C."/>
            <person name="Castanera R."/>
            <person name="Culley D."/>
            <person name="Daum C."/>
            <person name="Ezra D."/>
            <person name="Gonzalez J."/>
            <person name="Henrissat B."/>
            <person name="Kuo A."/>
            <person name="Liang C."/>
            <person name="Lipzen A."/>
            <person name="Lutzoni F."/>
            <person name="Magnuson J."/>
            <person name="Mondo S."/>
            <person name="Nolan M."/>
            <person name="Ohm R."/>
            <person name="Pangilinan J."/>
            <person name="Park H.-J."/>
            <person name="Ramirez L."/>
            <person name="Alfaro M."/>
            <person name="Sun H."/>
            <person name="Tritt A."/>
            <person name="Yoshinaga Y."/>
            <person name="Zwiers L.-H."/>
            <person name="Turgeon B."/>
            <person name="Goodwin S."/>
            <person name="Spatafora J."/>
            <person name="Crous P."/>
            <person name="Grigoriev I."/>
        </authorList>
    </citation>
    <scope>NUCLEOTIDE SEQUENCE</scope>
    <source>
        <strain evidence="2">CBS 122368</strain>
    </source>
</reference>
<dbReference type="GeneID" id="54573794"/>
<gene>
    <name evidence="2" type="ORF">BU26DRAFT_186423</name>
</gene>
<evidence type="ECO:0000256" key="1">
    <source>
        <dbReference type="SAM" id="Phobius"/>
    </source>
</evidence>
<keyword evidence="1" id="KW-1133">Transmembrane helix</keyword>
<dbReference type="OrthoDB" id="3785354at2759"/>
<dbReference type="AlphaFoldDB" id="A0A6A6HUD6"/>
<dbReference type="RefSeq" id="XP_033676044.1">
    <property type="nucleotide sequence ID" value="XM_033820464.1"/>
</dbReference>
<sequence length="262" mass="29742">MTLLPRGFPYIQRRPCPVGICLLPYTRFPRLSIVWSQDLDERVTICHGCFKTFVCPVIWFLLFLSSGLAPLALCSLCFLILCQILLLFTTIMDASFAFWFPTVWTMFGAIFTILSFAFSFYVAVVRYDPSVDRLRWMHERLEKIYLRLGSLEALMMAFTPHGGSTAETLRDALRGLTTELQASAAATHETHAVLTRLTTDSQEPTPVLLEILAEPRQLRKGDLKIQRRLPAFSLSNFVRGAHAEGLARERIQATPSPFHELD</sequence>
<dbReference type="EMBL" id="ML987214">
    <property type="protein sequence ID" value="KAF2241040.1"/>
    <property type="molecule type" value="Genomic_DNA"/>
</dbReference>
<name>A0A6A6HUD6_9PLEO</name>
<keyword evidence="3" id="KW-1185">Reference proteome</keyword>
<organism evidence="2 3">
    <name type="scientific">Trematosphaeria pertusa</name>
    <dbReference type="NCBI Taxonomy" id="390896"/>
    <lineage>
        <taxon>Eukaryota</taxon>
        <taxon>Fungi</taxon>
        <taxon>Dikarya</taxon>
        <taxon>Ascomycota</taxon>
        <taxon>Pezizomycotina</taxon>
        <taxon>Dothideomycetes</taxon>
        <taxon>Pleosporomycetidae</taxon>
        <taxon>Pleosporales</taxon>
        <taxon>Massarineae</taxon>
        <taxon>Trematosphaeriaceae</taxon>
        <taxon>Trematosphaeria</taxon>
    </lineage>
</organism>
<evidence type="ECO:0000313" key="2">
    <source>
        <dbReference type="EMBL" id="KAF2241040.1"/>
    </source>
</evidence>
<proteinExistence type="predicted"/>
<feature type="transmembrane region" description="Helical" evidence="1">
    <location>
        <begin position="98"/>
        <end position="124"/>
    </location>
</feature>
<protein>
    <submittedName>
        <fullName evidence="2">Uncharacterized protein</fullName>
    </submittedName>
</protein>
<keyword evidence="1" id="KW-0472">Membrane</keyword>
<evidence type="ECO:0000313" key="3">
    <source>
        <dbReference type="Proteomes" id="UP000800094"/>
    </source>
</evidence>
<feature type="transmembrane region" description="Helical" evidence="1">
    <location>
        <begin position="71"/>
        <end position="92"/>
    </location>
</feature>
<accession>A0A6A6HUD6</accession>
<keyword evidence="1" id="KW-0812">Transmembrane</keyword>